<sequence length="85" mass="9814">MEKIIFTDPENQEDLELYLLEQTCINGTTYLLAAEEEEEDSVAYILKEVQTENEDVIYAMVEDDVELNAISKVFAEMLDDVDIEM</sequence>
<dbReference type="RefSeq" id="WP_055289099.1">
    <property type="nucleotide sequence ID" value="NZ_CP173382.1"/>
</dbReference>
<evidence type="ECO:0000313" key="1">
    <source>
        <dbReference type="EMBL" id="CUM77156.1"/>
    </source>
</evidence>
<dbReference type="STRING" id="39490.ERS852448_00406"/>
<reference evidence="1 2" key="1">
    <citation type="submission" date="2015-09" db="EMBL/GenBank/DDBJ databases">
        <authorList>
            <consortium name="Pathogen Informatics"/>
        </authorList>
    </citation>
    <scope>NUCLEOTIDE SEQUENCE [LARGE SCALE GENOMIC DNA]</scope>
    <source>
        <strain evidence="1 2">2789STDY5608891</strain>
    </source>
</reference>
<name>A0A173RHG0_EUBRA</name>
<organism evidence="1 2">
    <name type="scientific">Eubacterium ramulus</name>
    <dbReference type="NCBI Taxonomy" id="39490"/>
    <lineage>
        <taxon>Bacteria</taxon>
        <taxon>Bacillati</taxon>
        <taxon>Bacillota</taxon>
        <taxon>Clostridia</taxon>
        <taxon>Eubacteriales</taxon>
        <taxon>Eubacteriaceae</taxon>
        <taxon>Eubacterium</taxon>
    </lineage>
</organism>
<dbReference type="OrthoDB" id="1934714at2"/>
<dbReference type="GeneID" id="97391084"/>
<gene>
    <name evidence="1" type="ORF">ERS852448_00406</name>
</gene>
<dbReference type="Proteomes" id="UP000095492">
    <property type="component" value="Unassembled WGS sequence"/>
</dbReference>
<proteinExistence type="predicted"/>
<dbReference type="Pfam" id="PF06949">
    <property type="entry name" value="DUF1292"/>
    <property type="match status" value="1"/>
</dbReference>
<protein>
    <submittedName>
        <fullName evidence="1">Protein of uncharacterized function (DUF1292)</fullName>
    </submittedName>
</protein>
<evidence type="ECO:0000313" key="2">
    <source>
        <dbReference type="Proteomes" id="UP000095492"/>
    </source>
</evidence>
<dbReference type="InterPro" id="IPR009711">
    <property type="entry name" value="UPF0473"/>
</dbReference>
<dbReference type="EMBL" id="CYYA01000002">
    <property type="protein sequence ID" value="CUM77156.1"/>
    <property type="molecule type" value="Genomic_DNA"/>
</dbReference>
<dbReference type="AlphaFoldDB" id="A0A173RHG0"/>
<accession>A0A173RHG0</accession>